<dbReference type="PANTHER" id="PTHR10361:SF40">
    <property type="entry name" value="HEPATIC SODIUM_BILE ACID COTRANSPORTER"/>
    <property type="match status" value="1"/>
</dbReference>
<organism evidence="8 9">
    <name type="scientific">Onychostoma macrolepis</name>
    <dbReference type="NCBI Taxonomy" id="369639"/>
    <lineage>
        <taxon>Eukaryota</taxon>
        <taxon>Metazoa</taxon>
        <taxon>Chordata</taxon>
        <taxon>Craniata</taxon>
        <taxon>Vertebrata</taxon>
        <taxon>Euteleostomi</taxon>
        <taxon>Actinopterygii</taxon>
        <taxon>Neopterygii</taxon>
        <taxon>Teleostei</taxon>
        <taxon>Ostariophysi</taxon>
        <taxon>Cypriniformes</taxon>
        <taxon>Cyprinidae</taxon>
        <taxon>Acrossocheilinae</taxon>
        <taxon>Onychostoma</taxon>
    </lineage>
</organism>
<dbReference type="PANTHER" id="PTHR10361">
    <property type="entry name" value="SODIUM-BILE ACID COTRANSPORTER"/>
    <property type="match status" value="1"/>
</dbReference>
<evidence type="ECO:0000256" key="1">
    <source>
        <dbReference type="ARBA" id="ARBA00004141"/>
    </source>
</evidence>
<gene>
    <name evidence="8" type="ORF">G5714_019690</name>
</gene>
<evidence type="ECO:0000256" key="2">
    <source>
        <dbReference type="ARBA" id="ARBA00006528"/>
    </source>
</evidence>
<proteinExistence type="inferred from homology"/>
<feature type="transmembrane region" description="Helical" evidence="7">
    <location>
        <begin position="67"/>
        <end position="91"/>
    </location>
</feature>
<dbReference type="Gene3D" id="1.20.1530.20">
    <property type="match status" value="1"/>
</dbReference>
<dbReference type="EMBL" id="JAAMOB010000020">
    <property type="protein sequence ID" value="KAF4099564.1"/>
    <property type="molecule type" value="Genomic_DNA"/>
</dbReference>
<keyword evidence="4" id="KW-0769">Symport</keyword>
<keyword evidence="3 7" id="KW-0812">Transmembrane</keyword>
<evidence type="ECO:0000256" key="7">
    <source>
        <dbReference type="SAM" id="Phobius"/>
    </source>
</evidence>
<comment type="subcellular location">
    <subcellularLocation>
        <location evidence="1">Membrane</location>
        <topology evidence="1">Multi-pass membrane protein</topology>
    </subcellularLocation>
</comment>
<keyword evidence="4" id="KW-0813">Transport</keyword>
<evidence type="ECO:0000256" key="6">
    <source>
        <dbReference type="ARBA" id="ARBA00023136"/>
    </source>
</evidence>
<dbReference type="GO" id="GO:0016020">
    <property type="term" value="C:membrane"/>
    <property type="evidence" value="ECO:0007669"/>
    <property type="project" value="UniProtKB-SubCell"/>
</dbReference>
<evidence type="ECO:0000313" key="9">
    <source>
        <dbReference type="Proteomes" id="UP000579812"/>
    </source>
</evidence>
<protein>
    <recommendedName>
        <fullName evidence="10">Solute carrier family 10 member 1</fullName>
    </recommendedName>
</protein>
<dbReference type="Proteomes" id="UP000579812">
    <property type="component" value="Unassembled WGS sequence"/>
</dbReference>
<feature type="transmembrane region" description="Helical" evidence="7">
    <location>
        <begin position="97"/>
        <end position="120"/>
    </location>
</feature>
<dbReference type="Pfam" id="PF01758">
    <property type="entry name" value="SBF"/>
    <property type="match status" value="1"/>
</dbReference>
<feature type="transmembrane region" description="Helical" evidence="7">
    <location>
        <begin position="33"/>
        <end position="55"/>
    </location>
</feature>
<feature type="transmembrane region" description="Helical" evidence="7">
    <location>
        <begin position="194"/>
        <end position="215"/>
    </location>
</feature>
<keyword evidence="6 7" id="KW-0472">Membrane</keyword>
<sequence length="224" mass="24292">MESLSVLICGCCPGGNLSNIFALALEGDMNLSIVMTACSTALGLGMMPLLLYLYSQGISDLAESVPFTIITLALIMILVPGGIGILINYRVPQYSKIITQVGLALLLISFVVIGFLAGISQGGKFFKVLSRQLIAIAALMPLTGFICGYILASLFSMNAPCRRTVSMEVGCQNIQLCTTILKVAFPAEHIGQLYFFPIIYIVFQIVEALIFIVLFRCHQRLRPS</sequence>
<dbReference type="InterPro" id="IPR038770">
    <property type="entry name" value="Na+/solute_symporter_sf"/>
</dbReference>
<feature type="transmembrane region" description="Helical" evidence="7">
    <location>
        <begin position="132"/>
        <end position="152"/>
    </location>
</feature>
<reference evidence="8 9" key="1">
    <citation type="submission" date="2020-04" db="EMBL/GenBank/DDBJ databases">
        <title>Chromosome-level genome assembly of a cyprinid fish Onychostoma macrolepis by integration of Nanopore Sequencing, Bionano and Hi-C technology.</title>
        <authorList>
            <person name="Wang D."/>
        </authorList>
    </citation>
    <scope>NUCLEOTIDE SEQUENCE [LARGE SCALE GENOMIC DNA]</scope>
    <source>
        <strain evidence="8">SWU-2019</strain>
        <tissue evidence="8">Muscle</tissue>
    </source>
</reference>
<evidence type="ECO:0000256" key="4">
    <source>
        <dbReference type="ARBA" id="ARBA00022847"/>
    </source>
</evidence>
<evidence type="ECO:0000256" key="5">
    <source>
        <dbReference type="ARBA" id="ARBA00022989"/>
    </source>
</evidence>
<comment type="similarity">
    <text evidence="2">Belongs to the bile acid:sodium symporter (BASS) (TC 2.A.28) family.</text>
</comment>
<name>A0A7J6BXL0_9TELE</name>
<keyword evidence="9" id="KW-1185">Reference proteome</keyword>
<evidence type="ECO:0000256" key="3">
    <source>
        <dbReference type="ARBA" id="ARBA00022692"/>
    </source>
</evidence>
<evidence type="ECO:0000313" key="8">
    <source>
        <dbReference type="EMBL" id="KAF4099564.1"/>
    </source>
</evidence>
<evidence type="ECO:0008006" key="10">
    <source>
        <dbReference type="Google" id="ProtNLM"/>
    </source>
</evidence>
<dbReference type="GO" id="GO:0008508">
    <property type="term" value="F:bile acid:sodium symporter activity"/>
    <property type="evidence" value="ECO:0007669"/>
    <property type="project" value="TreeGrafter"/>
</dbReference>
<accession>A0A7J6BXL0</accession>
<dbReference type="InterPro" id="IPR004710">
    <property type="entry name" value="Bilac:Na_transpt"/>
</dbReference>
<comment type="caution">
    <text evidence="8">The sequence shown here is derived from an EMBL/GenBank/DDBJ whole genome shotgun (WGS) entry which is preliminary data.</text>
</comment>
<dbReference type="InterPro" id="IPR002657">
    <property type="entry name" value="BilAc:Na_symport/Acr3"/>
</dbReference>
<keyword evidence="5 7" id="KW-1133">Transmembrane helix</keyword>
<dbReference type="AlphaFoldDB" id="A0A7J6BXL0"/>